<dbReference type="EMBL" id="JAFLND010000003">
    <property type="protein sequence ID" value="MBO0331298.1"/>
    <property type="molecule type" value="Genomic_DNA"/>
</dbReference>
<dbReference type="Pfam" id="PF05569">
    <property type="entry name" value="Peptidase_M56"/>
    <property type="match status" value="1"/>
</dbReference>
<dbReference type="Proteomes" id="UP000664163">
    <property type="component" value="Unassembled WGS sequence"/>
</dbReference>
<keyword evidence="2" id="KW-0812">Transmembrane</keyword>
<comment type="caution">
    <text evidence="4">The sequence shown here is derived from an EMBL/GenBank/DDBJ whole genome shotgun (WGS) entry which is preliminary data.</text>
</comment>
<evidence type="ECO:0000313" key="5">
    <source>
        <dbReference type="Proteomes" id="UP000664163"/>
    </source>
</evidence>
<evidence type="ECO:0000259" key="3">
    <source>
        <dbReference type="Pfam" id="PF05569"/>
    </source>
</evidence>
<feature type="transmembrane region" description="Helical" evidence="2">
    <location>
        <begin position="6"/>
        <end position="22"/>
    </location>
</feature>
<dbReference type="PANTHER" id="PTHR34978:SF3">
    <property type="entry name" value="SLR0241 PROTEIN"/>
    <property type="match status" value="1"/>
</dbReference>
<dbReference type="InterPro" id="IPR052173">
    <property type="entry name" value="Beta-lactam_resp_regulator"/>
</dbReference>
<protein>
    <submittedName>
        <fullName evidence="4">M56 family metallopeptidase</fullName>
    </submittedName>
</protein>
<feature type="transmembrane region" description="Helical" evidence="2">
    <location>
        <begin position="34"/>
        <end position="51"/>
    </location>
</feature>
<dbReference type="RefSeq" id="WP_207071679.1">
    <property type="nucleotide sequence ID" value="NZ_JAFLND010000003.1"/>
</dbReference>
<accession>A0ABS3EYV0</accession>
<name>A0ABS3EYV0_9FLAO</name>
<keyword evidence="5" id="KW-1185">Reference proteome</keyword>
<keyword evidence="2" id="KW-0472">Membrane</keyword>
<feature type="domain" description="Peptidase M56" evidence="3">
    <location>
        <begin position="154"/>
        <end position="261"/>
    </location>
</feature>
<organism evidence="4 5">
    <name type="scientific">[Muricauda] lutisoli</name>
    <dbReference type="NCBI Taxonomy" id="2816035"/>
    <lineage>
        <taxon>Bacteria</taxon>
        <taxon>Pseudomonadati</taxon>
        <taxon>Bacteroidota</taxon>
        <taxon>Flavobacteriia</taxon>
        <taxon>Flavobacteriales</taxon>
        <taxon>Flavobacteriaceae</taxon>
        <taxon>Allomuricauda</taxon>
    </lineage>
</organism>
<evidence type="ECO:0000313" key="4">
    <source>
        <dbReference type="EMBL" id="MBO0331298.1"/>
    </source>
</evidence>
<dbReference type="CDD" id="cd07341">
    <property type="entry name" value="M56_BlaR1_MecR1_like"/>
    <property type="match status" value="1"/>
</dbReference>
<sequence length="576" mass="65604">MLVFLIKSTACLVIFLAFYKLVLEKESIHHFKRFFLLGALMASFLIPNIVFTEYVDISPNTVNVVSPTTGKISEIDTSRTLFGESIFDWNAVLWGIYALGVLAFGFRFVVHLIQIWSRIRSNTKLKENFITKVLLKQSLPPHTFFNYIFLNQQQFEEKNIPQEVLLHEETHAKQRHSLDILFIELAQVLLWFNPIIYLFKSAIKLNHEFLADRAVIVKNKDRSHYQNTILSYLSHDNFNKHQSIGIANAINYSSIKKRFTVMKTNTSNRSFVLRSFLLLPLTALLLFGFSEHRQIEREGSFEQIIKMNLLDNGSIALGNQNFHFNEIPKILNQDYLQSYDASETKVEITTFQPVHYNTLTNLSKVIRTTGIDLIEVVVEEVVMDKDQFKENVPITSATTLLNAKKMTVVDNKVQLQQSASREEMKEYNALAKKYNDMDHNNMVINKKEVMRLKVIYGKMSEKQRADAEPFPNFPPPPPAPSATRPPMPPSALKSVKEVKTTAPAVPPAPPAPPKPIEHIKKMVAKGASFTLNGKEISGKKAIEVVQKNQHINIDAREANGTNPVVKLSTEPIVIEN</sequence>
<keyword evidence="2" id="KW-1133">Transmembrane helix</keyword>
<evidence type="ECO:0000256" key="2">
    <source>
        <dbReference type="SAM" id="Phobius"/>
    </source>
</evidence>
<gene>
    <name evidence="4" type="ORF">J0X13_12100</name>
</gene>
<feature type="transmembrane region" description="Helical" evidence="2">
    <location>
        <begin position="91"/>
        <end position="110"/>
    </location>
</feature>
<evidence type="ECO:0000256" key="1">
    <source>
        <dbReference type="SAM" id="MobiDB-lite"/>
    </source>
</evidence>
<proteinExistence type="predicted"/>
<dbReference type="PANTHER" id="PTHR34978">
    <property type="entry name" value="POSSIBLE SENSOR-TRANSDUCER PROTEIN BLAR"/>
    <property type="match status" value="1"/>
</dbReference>
<reference evidence="4 5" key="1">
    <citation type="submission" date="2021-03" db="EMBL/GenBank/DDBJ databases">
        <title>Muricauda sp. CAU 1631 isolated from Incheon.</title>
        <authorList>
            <person name="Kim W."/>
        </authorList>
    </citation>
    <scope>NUCLEOTIDE SEQUENCE [LARGE SCALE GENOMIC DNA]</scope>
    <source>
        <strain evidence="4 5">CAU 1631</strain>
    </source>
</reference>
<feature type="compositionally biased region" description="Pro residues" evidence="1">
    <location>
        <begin position="471"/>
        <end position="489"/>
    </location>
</feature>
<feature type="compositionally biased region" description="Pro residues" evidence="1">
    <location>
        <begin position="504"/>
        <end position="514"/>
    </location>
</feature>
<feature type="transmembrane region" description="Helical" evidence="2">
    <location>
        <begin position="271"/>
        <end position="289"/>
    </location>
</feature>
<feature type="region of interest" description="Disordered" evidence="1">
    <location>
        <begin position="463"/>
        <end position="515"/>
    </location>
</feature>
<dbReference type="InterPro" id="IPR008756">
    <property type="entry name" value="Peptidase_M56"/>
</dbReference>